<name>A0A0C3FHS6_PILCF</name>
<dbReference type="HOGENOM" id="CLU_001570_20_3_1"/>
<keyword evidence="11" id="KW-0503">Monooxygenase</keyword>
<dbReference type="GO" id="GO:0020037">
    <property type="term" value="F:heme binding"/>
    <property type="evidence" value="ECO:0007669"/>
    <property type="project" value="InterPro"/>
</dbReference>
<comment type="cofactor">
    <cofactor evidence="1">
        <name>heme</name>
        <dbReference type="ChEBI" id="CHEBI:30413"/>
    </cofactor>
</comment>
<dbReference type="STRING" id="765440.A0A0C3FHS6"/>
<evidence type="ECO:0000256" key="13">
    <source>
        <dbReference type="SAM" id="SignalP"/>
    </source>
</evidence>
<evidence type="ECO:0000256" key="4">
    <source>
        <dbReference type="ARBA" id="ARBA00010617"/>
    </source>
</evidence>
<protein>
    <recommendedName>
        <fullName evidence="16">Cytochrome P450</fullName>
    </recommendedName>
</protein>
<dbReference type="Pfam" id="PF00067">
    <property type="entry name" value="p450"/>
    <property type="match status" value="1"/>
</dbReference>
<dbReference type="GO" id="GO:0016020">
    <property type="term" value="C:membrane"/>
    <property type="evidence" value="ECO:0007669"/>
    <property type="project" value="UniProtKB-SubCell"/>
</dbReference>
<feature type="chain" id="PRO_5002164255" description="Cytochrome P450" evidence="13">
    <location>
        <begin position="23"/>
        <end position="116"/>
    </location>
</feature>
<keyword evidence="7" id="KW-0479">Metal-binding</keyword>
<comment type="subcellular location">
    <subcellularLocation>
        <location evidence="2">Membrane</location>
        <topology evidence="2">Single-pass membrane protein</topology>
    </subcellularLocation>
</comment>
<feature type="signal peptide" evidence="13">
    <location>
        <begin position="1"/>
        <end position="22"/>
    </location>
</feature>
<dbReference type="InterPro" id="IPR001128">
    <property type="entry name" value="Cyt_P450"/>
</dbReference>
<evidence type="ECO:0000256" key="9">
    <source>
        <dbReference type="ARBA" id="ARBA00023002"/>
    </source>
</evidence>
<evidence type="ECO:0000256" key="5">
    <source>
        <dbReference type="ARBA" id="ARBA00022617"/>
    </source>
</evidence>
<dbReference type="GO" id="GO:0016705">
    <property type="term" value="F:oxidoreductase activity, acting on paired donors, with incorporation or reduction of molecular oxygen"/>
    <property type="evidence" value="ECO:0007669"/>
    <property type="project" value="InterPro"/>
</dbReference>
<organism evidence="14 15">
    <name type="scientific">Piloderma croceum (strain F 1598)</name>
    <dbReference type="NCBI Taxonomy" id="765440"/>
    <lineage>
        <taxon>Eukaryota</taxon>
        <taxon>Fungi</taxon>
        <taxon>Dikarya</taxon>
        <taxon>Basidiomycota</taxon>
        <taxon>Agaricomycotina</taxon>
        <taxon>Agaricomycetes</taxon>
        <taxon>Agaricomycetidae</taxon>
        <taxon>Atheliales</taxon>
        <taxon>Atheliaceae</taxon>
        <taxon>Piloderma</taxon>
    </lineage>
</organism>
<evidence type="ECO:0000256" key="11">
    <source>
        <dbReference type="ARBA" id="ARBA00023033"/>
    </source>
</evidence>
<evidence type="ECO:0000256" key="1">
    <source>
        <dbReference type="ARBA" id="ARBA00001971"/>
    </source>
</evidence>
<dbReference type="EMBL" id="KN833011">
    <property type="protein sequence ID" value="KIM79114.1"/>
    <property type="molecule type" value="Genomic_DNA"/>
</dbReference>
<dbReference type="OrthoDB" id="2789670at2759"/>
<reference evidence="15" key="2">
    <citation type="submission" date="2015-01" db="EMBL/GenBank/DDBJ databases">
        <title>Evolutionary Origins and Diversification of the Mycorrhizal Mutualists.</title>
        <authorList>
            <consortium name="DOE Joint Genome Institute"/>
            <consortium name="Mycorrhizal Genomics Consortium"/>
            <person name="Kohler A."/>
            <person name="Kuo A."/>
            <person name="Nagy L.G."/>
            <person name="Floudas D."/>
            <person name="Copeland A."/>
            <person name="Barry K.W."/>
            <person name="Cichocki N."/>
            <person name="Veneault-Fourrey C."/>
            <person name="LaButti K."/>
            <person name="Lindquist E.A."/>
            <person name="Lipzen A."/>
            <person name="Lundell T."/>
            <person name="Morin E."/>
            <person name="Murat C."/>
            <person name="Riley R."/>
            <person name="Ohm R."/>
            <person name="Sun H."/>
            <person name="Tunlid A."/>
            <person name="Henrissat B."/>
            <person name="Grigoriev I.V."/>
            <person name="Hibbett D.S."/>
            <person name="Martin F."/>
        </authorList>
    </citation>
    <scope>NUCLEOTIDE SEQUENCE [LARGE SCALE GENOMIC DNA]</scope>
    <source>
        <strain evidence="15">F 1598</strain>
    </source>
</reference>
<dbReference type="SUPFAM" id="SSF48264">
    <property type="entry name" value="Cytochrome P450"/>
    <property type="match status" value="1"/>
</dbReference>
<dbReference type="AlphaFoldDB" id="A0A0C3FHS6"/>
<dbReference type="InParanoid" id="A0A0C3FHS6"/>
<feature type="non-terminal residue" evidence="14">
    <location>
        <position position="1"/>
    </location>
</feature>
<comment type="similarity">
    <text evidence="4">Belongs to the cytochrome P450 family.</text>
</comment>
<comment type="pathway">
    <text evidence="3">Secondary metabolite biosynthesis.</text>
</comment>
<reference evidence="14 15" key="1">
    <citation type="submission" date="2014-04" db="EMBL/GenBank/DDBJ databases">
        <authorList>
            <consortium name="DOE Joint Genome Institute"/>
            <person name="Kuo A."/>
            <person name="Tarkka M."/>
            <person name="Buscot F."/>
            <person name="Kohler A."/>
            <person name="Nagy L.G."/>
            <person name="Floudas D."/>
            <person name="Copeland A."/>
            <person name="Barry K.W."/>
            <person name="Cichocki N."/>
            <person name="Veneault-Fourrey C."/>
            <person name="LaButti K."/>
            <person name="Lindquist E.A."/>
            <person name="Lipzen A."/>
            <person name="Lundell T."/>
            <person name="Morin E."/>
            <person name="Murat C."/>
            <person name="Sun H."/>
            <person name="Tunlid A."/>
            <person name="Henrissat B."/>
            <person name="Grigoriev I.V."/>
            <person name="Hibbett D.S."/>
            <person name="Martin F."/>
            <person name="Nordberg H.P."/>
            <person name="Cantor M.N."/>
            <person name="Hua S.X."/>
        </authorList>
    </citation>
    <scope>NUCLEOTIDE SEQUENCE [LARGE SCALE GENOMIC DNA]</scope>
    <source>
        <strain evidence="14 15">F 1598</strain>
    </source>
</reference>
<keyword evidence="15" id="KW-1185">Reference proteome</keyword>
<sequence length="116" mass="13422">TVSAIVSFILALVLHPEMRTRGQEELDRVVGRDRLPTFDDRPALPYIEGIVKETLRHLRTYMTGAPHDLDKDDEYNRYFIPAGTIVLPNQWAMLHDETEYPDPFAFLPKRWILGDG</sequence>
<dbReference type="PANTHER" id="PTHR46300:SF2">
    <property type="entry name" value="CYTOCHROME P450 MONOOXYGENASE ALNH-RELATED"/>
    <property type="match status" value="1"/>
</dbReference>
<dbReference type="GO" id="GO:0004497">
    <property type="term" value="F:monooxygenase activity"/>
    <property type="evidence" value="ECO:0007669"/>
    <property type="project" value="UniProtKB-KW"/>
</dbReference>
<dbReference type="Proteomes" id="UP000054166">
    <property type="component" value="Unassembled WGS sequence"/>
</dbReference>
<keyword evidence="10" id="KW-0408">Iron</keyword>
<keyword evidence="12" id="KW-0472">Membrane</keyword>
<evidence type="ECO:0000256" key="2">
    <source>
        <dbReference type="ARBA" id="ARBA00004167"/>
    </source>
</evidence>
<dbReference type="InterPro" id="IPR036396">
    <property type="entry name" value="Cyt_P450_sf"/>
</dbReference>
<dbReference type="PANTHER" id="PTHR46300">
    <property type="entry name" value="P450, PUTATIVE (EUROFUNG)-RELATED-RELATED"/>
    <property type="match status" value="1"/>
</dbReference>
<dbReference type="GO" id="GO:0005506">
    <property type="term" value="F:iron ion binding"/>
    <property type="evidence" value="ECO:0007669"/>
    <property type="project" value="InterPro"/>
</dbReference>
<keyword evidence="6" id="KW-0812">Transmembrane</keyword>
<dbReference type="InterPro" id="IPR050364">
    <property type="entry name" value="Cytochrome_P450_fung"/>
</dbReference>
<evidence type="ECO:0000256" key="3">
    <source>
        <dbReference type="ARBA" id="ARBA00005179"/>
    </source>
</evidence>
<proteinExistence type="inferred from homology"/>
<dbReference type="InterPro" id="IPR002401">
    <property type="entry name" value="Cyt_P450_E_grp-I"/>
</dbReference>
<evidence type="ECO:0000256" key="12">
    <source>
        <dbReference type="ARBA" id="ARBA00023136"/>
    </source>
</evidence>
<keyword evidence="5" id="KW-0349">Heme</keyword>
<evidence type="ECO:0008006" key="16">
    <source>
        <dbReference type="Google" id="ProtNLM"/>
    </source>
</evidence>
<keyword evidence="13" id="KW-0732">Signal</keyword>
<keyword evidence="9" id="KW-0560">Oxidoreductase</keyword>
<evidence type="ECO:0000313" key="15">
    <source>
        <dbReference type="Proteomes" id="UP000054166"/>
    </source>
</evidence>
<evidence type="ECO:0000256" key="8">
    <source>
        <dbReference type="ARBA" id="ARBA00022989"/>
    </source>
</evidence>
<gene>
    <name evidence="14" type="ORF">PILCRDRAFT_74603</name>
</gene>
<accession>A0A0C3FHS6</accession>
<dbReference type="Gene3D" id="1.10.630.10">
    <property type="entry name" value="Cytochrome P450"/>
    <property type="match status" value="1"/>
</dbReference>
<evidence type="ECO:0000256" key="7">
    <source>
        <dbReference type="ARBA" id="ARBA00022723"/>
    </source>
</evidence>
<keyword evidence="8" id="KW-1133">Transmembrane helix</keyword>
<evidence type="ECO:0000256" key="10">
    <source>
        <dbReference type="ARBA" id="ARBA00023004"/>
    </source>
</evidence>
<dbReference type="PRINTS" id="PR00463">
    <property type="entry name" value="EP450I"/>
</dbReference>
<evidence type="ECO:0000313" key="14">
    <source>
        <dbReference type="EMBL" id="KIM79114.1"/>
    </source>
</evidence>
<evidence type="ECO:0000256" key="6">
    <source>
        <dbReference type="ARBA" id="ARBA00022692"/>
    </source>
</evidence>